<dbReference type="EMBL" id="CP036426">
    <property type="protein sequence ID" value="QDV34521.1"/>
    <property type="molecule type" value="Genomic_DNA"/>
</dbReference>
<evidence type="ECO:0000256" key="5">
    <source>
        <dbReference type="ARBA" id="ARBA00023136"/>
    </source>
</evidence>
<dbReference type="PRINTS" id="PR00176">
    <property type="entry name" value="NANEUSMPORT"/>
</dbReference>
<feature type="transmembrane region" description="Helical" evidence="6">
    <location>
        <begin position="528"/>
        <end position="546"/>
    </location>
</feature>
<proteinExistence type="predicted"/>
<protein>
    <submittedName>
        <fullName evidence="7">Sodium:neurotransmitter symporter family protein</fullName>
    </submittedName>
</protein>
<feature type="transmembrane region" description="Helical" evidence="6">
    <location>
        <begin position="278"/>
        <end position="298"/>
    </location>
</feature>
<feature type="transmembrane region" description="Helical" evidence="6">
    <location>
        <begin position="400"/>
        <end position="422"/>
    </location>
</feature>
<dbReference type="Proteomes" id="UP000317835">
    <property type="component" value="Chromosome"/>
</dbReference>
<dbReference type="InterPro" id="IPR037272">
    <property type="entry name" value="SNS_sf"/>
</dbReference>
<evidence type="ECO:0000256" key="6">
    <source>
        <dbReference type="SAM" id="Phobius"/>
    </source>
</evidence>
<evidence type="ECO:0000256" key="1">
    <source>
        <dbReference type="ARBA" id="ARBA00004141"/>
    </source>
</evidence>
<name>A0A518H110_9BACT</name>
<gene>
    <name evidence="7" type="ORF">ElP_24110</name>
</gene>
<evidence type="ECO:0000256" key="3">
    <source>
        <dbReference type="ARBA" id="ARBA00022692"/>
    </source>
</evidence>
<dbReference type="PROSITE" id="PS50267">
    <property type="entry name" value="NA_NEUROTRAN_SYMP_3"/>
    <property type="match status" value="1"/>
</dbReference>
<accession>A0A518H110</accession>
<feature type="transmembrane region" description="Helical" evidence="6">
    <location>
        <begin position="178"/>
        <end position="199"/>
    </location>
</feature>
<dbReference type="Pfam" id="PF00209">
    <property type="entry name" value="SNF"/>
    <property type="match status" value="2"/>
</dbReference>
<feature type="transmembrane region" description="Helical" evidence="6">
    <location>
        <begin position="442"/>
        <end position="464"/>
    </location>
</feature>
<sequence>MAKNERWASRVGLVLAMAGNAVGLGNFLRFPAQAAQNGGGAFMIPYLVSLVVMGIPLMWIEWTMGRYGGGLGHHSTPGIFQSLGKSRAWKYLGVLGLLTCLGIASYYLYIESWCLSYAIYSLLGGFSAEPPAAFFDRITGQAPNEVFAVSVPGLVMFAVCIGINIFILSRGVAGGIEVVAKVAMPLLILFGVVLAVKGLSSHPDADPNMVESPWIGLNYIWEPDYSQLGNPAVWLAAAGQIFFTLSIGMGSIHCYASYLRKKDDVALTGATTAWTNELCEVVLGGAILLPIAVSYLGLEAVRQSVAGGSGFGLAFMTLPTLFNNWGPAFAPLAGFLWFGLLFLAAITSSLAMGQPVMAFLEDEFNFSRVRASWALMGMLLLLAVPVAMIHEQGVFSDFDFWVGTFALVVFALLEVILFAWVFGIDRGWEELMRGSELNVPRFFYYVTKYVTPAFIIVILLAAVFKPSVGWDGFFGSIGSGEGVPAWEWAGDSVIGKILHKDLVTPEGASPEVVSYYESLRSIRTYDRLGLIGIFLFFSALVALAWSRKGTQERGTPA</sequence>
<feature type="transmembrane region" description="Helical" evidence="6">
    <location>
        <begin position="91"/>
        <end position="110"/>
    </location>
</feature>
<dbReference type="SUPFAM" id="SSF161070">
    <property type="entry name" value="SNF-like"/>
    <property type="match status" value="1"/>
</dbReference>
<evidence type="ECO:0000256" key="4">
    <source>
        <dbReference type="ARBA" id="ARBA00022989"/>
    </source>
</evidence>
<dbReference type="GO" id="GO:0016020">
    <property type="term" value="C:membrane"/>
    <property type="evidence" value="ECO:0007669"/>
    <property type="project" value="UniProtKB-SubCell"/>
</dbReference>
<keyword evidence="4 6" id="KW-1133">Transmembrane helix</keyword>
<feature type="transmembrane region" description="Helical" evidence="6">
    <location>
        <begin position="7"/>
        <end position="28"/>
    </location>
</feature>
<dbReference type="InterPro" id="IPR000175">
    <property type="entry name" value="Na/ntran_symport"/>
</dbReference>
<organism evidence="7 8">
    <name type="scientific">Tautonia plasticadhaerens</name>
    <dbReference type="NCBI Taxonomy" id="2527974"/>
    <lineage>
        <taxon>Bacteria</taxon>
        <taxon>Pseudomonadati</taxon>
        <taxon>Planctomycetota</taxon>
        <taxon>Planctomycetia</taxon>
        <taxon>Isosphaerales</taxon>
        <taxon>Isosphaeraceae</taxon>
        <taxon>Tautonia</taxon>
    </lineage>
</organism>
<evidence type="ECO:0000313" key="8">
    <source>
        <dbReference type="Proteomes" id="UP000317835"/>
    </source>
</evidence>
<feature type="transmembrane region" description="Helical" evidence="6">
    <location>
        <begin position="329"/>
        <end position="351"/>
    </location>
</feature>
<keyword evidence="8" id="KW-1185">Reference proteome</keyword>
<dbReference type="KEGG" id="tpla:ElP_24110"/>
<keyword evidence="5 6" id="KW-0472">Membrane</keyword>
<feature type="transmembrane region" description="Helical" evidence="6">
    <location>
        <begin position="232"/>
        <end position="258"/>
    </location>
</feature>
<dbReference type="AlphaFoldDB" id="A0A518H110"/>
<feature type="transmembrane region" description="Helical" evidence="6">
    <location>
        <begin position="371"/>
        <end position="388"/>
    </location>
</feature>
<evidence type="ECO:0000313" key="7">
    <source>
        <dbReference type="EMBL" id="QDV34521.1"/>
    </source>
</evidence>
<keyword evidence="3 6" id="KW-0812">Transmembrane</keyword>
<keyword evidence="2" id="KW-0813">Transport</keyword>
<comment type="subcellular location">
    <subcellularLocation>
        <location evidence="1">Membrane</location>
        <topology evidence="1">Multi-pass membrane protein</topology>
    </subcellularLocation>
</comment>
<dbReference type="PANTHER" id="PTHR42948">
    <property type="entry name" value="TRANSPORTER"/>
    <property type="match status" value="1"/>
</dbReference>
<feature type="transmembrane region" description="Helical" evidence="6">
    <location>
        <begin position="40"/>
        <end position="60"/>
    </location>
</feature>
<reference evidence="7 8" key="1">
    <citation type="submission" date="2019-02" db="EMBL/GenBank/DDBJ databases">
        <title>Deep-cultivation of Planctomycetes and their phenomic and genomic characterization uncovers novel biology.</title>
        <authorList>
            <person name="Wiegand S."/>
            <person name="Jogler M."/>
            <person name="Boedeker C."/>
            <person name="Pinto D."/>
            <person name="Vollmers J."/>
            <person name="Rivas-Marin E."/>
            <person name="Kohn T."/>
            <person name="Peeters S.H."/>
            <person name="Heuer A."/>
            <person name="Rast P."/>
            <person name="Oberbeckmann S."/>
            <person name="Bunk B."/>
            <person name="Jeske O."/>
            <person name="Meyerdierks A."/>
            <person name="Storesund J.E."/>
            <person name="Kallscheuer N."/>
            <person name="Luecker S."/>
            <person name="Lage O.M."/>
            <person name="Pohl T."/>
            <person name="Merkel B.J."/>
            <person name="Hornburger P."/>
            <person name="Mueller R.-W."/>
            <person name="Bruemmer F."/>
            <person name="Labrenz M."/>
            <person name="Spormann A.M."/>
            <person name="Op den Camp H."/>
            <person name="Overmann J."/>
            <person name="Amann R."/>
            <person name="Jetten M.S.M."/>
            <person name="Mascher T."/>
            <person name="Medema M.H."/>
            <person name="Devos D.P."/>
            <person name="Kaster A.-K."/>
            <person name="Ovreas L."/>
            <person name="Rohde M."/>
            <person name="Galperin M.Y."/>
            <person name="Jogler C."/>
        </authorList>
    </citation>
    <scope>NUCLEOTIDE SEQUENCE [LARGE SCALE GENOMIC DNA]</scope>
    <source>
        <strain evidence="7 8">ElP</strain>
    </source>
</reference>
<dbReference type="NCBIfam" id="NF037979">
    <property type="entry name" value="Na_transp"/>
    <property type="match status" value="1"/>
</dbReference>
<feature type="transmembrane region" description="Helical" evidence="6">
    <location>
        <begin position="146"/>
        <end position="166"/>
    </location>
</feature>
<dbReference type="PANTHER" id="PTHR42948:SF1">
    <property type="entry name" value="TRANSPORTER"/>
    <property type="match status" value="1"/>
</dbReference>
<evidence type="ECO:0000256" key="2">
    <source>
        <dbReference type="ARBA" id="ARBA00022448"/>
    </source>
</evidence>
<dbReference type="OrthoDB" id="9762833at2"/>
<dbReference type="RefSeq" id="WP_145269470.1">
    <property type="nucleotide sequence ID" value="NZ_CP036426.1"/>
</dbReference>